<gene>
    <name evidence="1" type="ORF">HPBE_LOCUS26947</name>
</gene>
<dbReference type="Proteomes" id="UP000050761">
    <property type="component" value="Unassembled WGS sequence"/>
</dbReference>
<sequence length="151" mass="17215">MQAGADPENRLISINKATKEQKVVASGADFYASPRVSPDGKRVVWMQWNHVNMPWDETSIHMAVLHDDGTVTNEVTVKEGSGKQINYYCPSWNEEKLLMVNDSSNFWNLYEVDVGPEFKEKNVFPVDREIGYPHWQFADRPYSSNGTCIVS</sequence>
<dbReference type="InterPro" id="IPR050585">
    <property type="entry name" value="Xaa-Pro_dipeptidyl-ppase/CocE"/>
</dbReference>
<dbReference type="WBParaSite" id="HPBE_0002694801-mRNA-1">
    <property type="protein sequence ID" value="HPBE_0002694801-mRNA-1"/>
    <property type="gene ID" value="HPBE_0002694801"/>
</dbReference>
<evidence type="ECO:0000313" key="1">
    <source>
        <dbReference type="EMBL" id="VDP60133.1"/>
    </source>
</evidence>
<reference evidence="3" key="2">
    <citation type="submission" date="2019-09" db="UniProtKB">
        <authorList>
            <consortium name="WormBaseParasite"/>
        </authorList>
    </citation>
    <scope>IDENTIFICATION</scope>
</reference>
<accession>A0A3P8IR79</accession>
<evidence type="ECO:0000313" key="3">
    <source>
        <dbReference type="WBParaSite" id="HPBE_0002694801-mRNA-1"/>
    </source>
</evidence>
<protein>
    <submittedName>
        <fullName evidence="3">DPPIV_N domain-containing protein</fullName>
    </submittedName>
</protein>
<dbReference type="SUPFAM" id="SSF69304">
    <property type="entry name" value="Tricorn protease N-terminal domain"/>
    <property type="match status" value="1"/>
</dbReference>
<dbReference type="Gene3D" id="2.120.10.30">
    <property type="entry name" value="TolB, C-terminal domain"/>
    <property type="match status" value="1"/>
</dbReference>
<organism evidence="2 3">
    <name type="scientific">Heligmosomoides polygyrus</name>
    <name type="common">Parasitic roundworm</name>
    <dbReference type="NCBI Taxonomy" id="6339"/>
    <lineage>
        <taxon>Eukaryota</taxon>
        <taxon>Metazoa</taxon>
        <taxon>Ecdysozoa</taxon>
        <taxon>Nematoda</taxon>
        <taxon>Chromadorea</taxon>
        <taxon>Rhabditida</taxon>
        <taxon>Rhabditina</taxon>
        <taxon>Rhabditomorpha</taxon>
        <taxon>Strongyloidea</taxon>
        <taxon>Heligmosomidae</taxon>
        <taxon>Heligmosomoides</taxon>
    </lineage>
</organism>
<keyword evidence="2" id="KW-1185">Reference proteome</keyword>
<dbReference type="InterPro" id="IPR011042">
    <property type="entry name" value="6-blade_b-propeller_TolB-like"/>
</dbReference>
<dbReference type="PANTHER" id="PTHR43056">
    <property type="entry name" value="PEPTIDASE S9 PROLYL OLIGOPEPTIDASE"/>
    <property type="match status" value="1"/>
</dbReference>
<dbReference type="AlphaFoldDB" id="A0A183GW78"/>
<evidence type="ECO:0000313" key="2">
    <source>
        <dbReference type="Proteomes" id="UP000050761"/>
    </source>
</evidence>
<reference evidence="1 2" key="1">
    <citation type="submission" date="2018-11" db="EMBL/GenBank/DDBJ databases">
        <authorList>
            <consortium name="Pathogen Informatics"/>
        </authorList>
    </citation>
    <scope>NUCLEOTIDE SEQUENCE [LARGE SCALE GENOMIC DNA]</scope>
</reference>
<dbReference type="EMBL" id="UZAH01041370">
    <property type="protein sequence ID" value="VDP60133.1"/>
    <property type="molecule type" value="Genomic_DNA"/>
</dbReference>
<accession>A0A183GW78</accession>
<dbReference type="PANTHER" id="PTHR43056:SF5">
    <property type="entry name" value="PEPTIDASE S9 PROLYL OLIGOPEPTIDASE CATALYTIC DOMAIN-CONTAINING PROTEIN"/>
    <property type="match status" value="1"/>
</dbReference>
<proteinExistence type="predicted"/>
<name>A0A183GW78_HELPZ</name>
<dbReference type="OrthoDB" id="416344at2759"/>